<dbReference type="Proteomes" id="UP000025748">
    <property type="component" value="Unassembled WGS sequence"/>
</dbReference>
<dbReference type="InterPro" id="IPR057326">
    <property type="entry name" value="KR_dom"/>
</dbReference>
<dbReference type="RefSeq" id="WP_230584666.1">
    <property type="nucleotide sequence ID" value="NZ_JHEM01000009.1"/>
</dbReference>
<dbReference type="PRINTS" id="PR00080">
    <property type="entry name" value="SDRFAMILY"/>
</dbReference>
<dbReference type="PANTHER" id="PTHR43639:SF1">
    <property type="entry name" value="SHORT-CHAIN DEHYDROGENASE_REDUCTASE FAMILY PROTEIN"/>
    <property type="match status" value="1"/>
</dbReference>
<evidence type="ECO:0000313" key="5">
    <source>
        <dbReference type="Proteomes" id="UP000025748"/>
    </source>
</evidence>
<accession>A0ABR4R6Q6</accession>
<evidence type="ECO:0000259" key="3">
    <source>
        <dbReference type="SMART" id="SM00822"/>
    </source>
</evidence>
<dbReference type="SMART" id="SM00822">
    <property type="entry name" value="PKS_KR"/>
    <property type="match status" value="1"/>
</dbReference>
<feature type="domain" description="Ketoreductase" evidence="3">
    <location>
        <begin position="16"/>
        <end position="198"/>
    </location>
</feature>
<evidence type="ECO:0000256" key="2">
    <source>
        <dbReference type="ARBA" id="ARBA00023002"/>
    </source>
</evidence>
<proteinExistence type="inferred from homology"/>
<dbReference type="Gene3D" id="3.40.50.720">
    <property type="entry name" value="NAD(P)-binding Rossmann-like Domain"/>
    <property type="match status" value="1"/>
</dbReference>
<name>A0ABR4R6Q6_9BORD</name>
<dbReference type="PANTHER" id="PTHR43639">
    <property type="entry name" value="OXIDOREDUCTASE, SHORT-CHAIN DEHYDROGENASE/REDUCTASE FAMILY (AFU_ORTHOLOGUE AFUA_5G02870)"/>
    <property type="match status" value="1"/>
</dbReference>
<organism evidence="4 5">
    <name type="scientific">Bordetella hinzii OH87 BAL007II</name>
    <dbReference type="NCBI Taxonomy" id="1331262"/>
    <lineage>
        <taxon>Bacteria</taxon>
        <taxon>Pseudomonadati</taxon>
        <taxon>Pseudomonadota</taxon>
        <taxon>Betaproteobacteria</taxon>
        <taxon>Burkholderiales</taxon>
        <taxon>Alcaligenaceae</taxon>
        <taxon>Bordetella</taxon>
    </lineage>
</organism>
<comment type="similarity">
    <text evidence="1">Belongs to the short-chain dehydrogenases/reductases (SDR) family.</text>
</comment>
<sequence>MQNTPMALAPDALAGRTALVTGGSSGIGAATARLLAQAGARVAVAYFNGEDRARALCASLPGTGHEILRLPLDDEQAQVQAAARLAAAFGKLDILVHSAGYTQKIAHSDVQSLSPALYNDILRANAGGPYAITRAFLPLLQQSAQAVVVAVSSVSAFTGSGSNIAYCAAKAALDSTMRSLARAFGPVRFLCVSPAAVDTGFVAGRSREDLEKHAARTPLGRVVGPEDVAEAVLAACALLKTATGVRLVIDGGHTL</sequence>
<dbReference type="EMBL" id="JHEM01000009">
    <property type="protein sequence ID" value="KCB25260.1"/>
    <property type="molecule type" value="Genomic_DNA"/>
</dbReference>
<protein>
    <submittedName>
        <fullName evidence="4">KR domain protein</fullName>
    </submittedName>
</protein>
<reference evidence="4 5" key="1">
    <citation type="submission" date="2014-03" db="EMBL/GenBank/DDBJ databases">
        <title>Genome sequence of Bordetella hinzii.</title>
        <authorList>
            <person name="Register K."/>
            <person name="Harvill E."/>
            <person name="Goodfield L.L."/>
            <person name="Ivanov Y.V."/>
            <person name="Meyer J.A."/>
            <person name="Muse S.J."/>
            <person name="Jacobs N."/>
            <person name="Bendor L."/>
            <person name="Smallridge W.E."/>
            <person name="Brinkac L.M."/>
            <person name="Sanka R."/>
            <person name="Kim M."/>
            <person name="Losada L."/>
        </authorList>
    </citation>
    <scope>NUCLEOTIDE SEQUENCE [LARGE SCALE GENOMIC DNA]</scope>
    <source>
        <strain evidence="4 5">OH87 BAL007II</strain>
    </source>
</reference>
<dbReference type="SUPFAM" id="SSF51735">
    <property type="entry name" value="NAD(P)-binding Rossmann-fold domains"/>
    <property type="match status" value="1"/>
</dbReference>
<keyword evidence="2" id="KW-0560">Oxidoreductase</keyword>
<dbReference type="PRINTS" id="PR00081">
    <property type="entry name" value="GDHRDH"/>
</dbReference>
<comment type="caution">
    <text evidence="4">The sequence shown here is derived from an EMBL/GenBank/DDBJ whole genome shotgun (WGS) entry which is preliminary data.</text>
</comment>
<dbReference type="InterPro" id="IPR036291">
    <property type="entry name" value="NAD(P)-bd_dom_sf"/>
</dbReference>
<dbReference type="Pfam" id="PF13561">
    <property type="entry name" value="adh_short_C2"/>
    <property type="match status" value="1"/>
</dbReference>
<dbReference type="InterPro" id="IPR002347">
    <property type="entry name" value="SDR_fam"/>
</dbReference>
<keyword evidence="5" id="KW-1185">Reference proteome</keyword>
<dbReference type="CDD" id="cd05233">
    <property type="entry name" value="SDR_c"/>
    <property type="match status" value="1"/>
</dbReference>
<evidence type="ECO:0000256" key="1">
    <source>
        <dbReference type="ARBA" id="ARBA00006484"/>
    </source>
</evidence>
<gene>
    <name evidence="4" type="ORF">L544_4656</name>
</gene>
<evidence type="ECO:0000313" key="4">
    <source>
        <dbReference type="EMBL" id="KCB25260.1"/>
    </source>
</evidence>